<dbReference type="Proteomes" id="UP000605846">
    <property type="component" value="Unassembled WGS sequence"/>
</dbReference>
<protein>
    <submittedName>
        <fullName evidence="1">Uncharacterized protein</fullName>
    </submittedName>
</protein>
<name>A0A8H7EM58_9FUNG</name>
<comment type="caution">
    <text evidence="1">The sequence shown here is derived from an EMBL/GenBank/DDBJ whole genome shotgun (WGS) entry which is preliminary data.</text>
</comment>
<evidence type="ECO:0000313" key="1">
    <source>
        <dbReference type="EMBL" id="KAF7721220.1"/>
    </source>
</evidence>
<sequence>MIGKPPNEGGLFFGGFKNSSKNRVLRLSFVPAMTPKMDHAGPLCPQCSSEIKEYLLHFDSKFSMCENVKCSYPFDQSTIDSFIEPIPNASRARRKRRTSLQVQTPTTVERKVITPSLPVDLHLPPTASARSFHNDSQVTCTTNYSLADIENLLSKEEDTMSYTPSTTCSAVTPPESNDNLVWLEGLDDVLNNIGTVDFKLDPLQSESGELDSLLGFH</sequence>
<dbReference type="OrthoDB" id="2367383at2759"/>
<proteinExistence type="predicted"/>
<dbReference type="EMBL" id="JABAYA010000291">
    <property type="protein sequence ID" value="KAF7721220.1"/>
    <property type="molecule type" value="Genomic_DNA"/>
</dbReference>
<accession>A0A8H7EM58</accession>
<evidence type="ECO:0000313" key="2">
    <source>
        <dbReference type="Proteomes" id="UP000605846"/>
    </source>
</evidence>
<gene>
    <name evidence="1" type="ORF">EC973_005096</name>
</gene>
<dbReference type="AlphaFoldDB" id="A0A8H7EM58"/>
<organism evidence="1 2">
    <name type="scientific">Apophysomyces ossiformis</name>
    <dbReference type="NCBI Taxonomy" id="679940"/>
    <lineage>
        <taxon>Eukaryota</taxon>
        <taxon>Fungi</taxon>
        <taxon>Fungi incertae sedis</taxon>
        <taxon>Mucoromycota</taxon>
        <taxon>Mucoromycotina</taxon>
        <taxon>Mucoromycetes</taxon>
        <taxon>Mucorales</taxon>
        <taxon>Mucorineae</taxon>
        <taxon>Mucoraceae</taxon>
        <taxon>Apophysomyces</taxon>
    </lineage>
</organism>
<keyword evidence="2" id="KW-1185">Reference proteome</keyword>
<reference evidence="1" key="1">
    <citation type="submission" date="2020-01" db="EMBL/GenBank/DDBJ databases">
        <title>Genome Sequencing of Three Apophysomyces-Like Fungal Strains Confirms a Novel Fungal Genus in the Mucoromycota with divergent Burkholderia-like Endosymbiotic Bacteria.</title>
        <authorList>
            <person name="Stajich J.E."/>
            <person name="Macias A.M."/>
            <person name="Carter-House D."/>
            <person name="Lovett B."/>
            <person name="Kasson L.R."/>
            <person name="Berry K."/>
            <person name="Grigoriev I."/>
            <person name="Chang Y."/>
            <person name="Spatafora J."/>
            <person name="Kasson M.T."/>
        </authorList>
    </citation>
    <scope>NUCLEOTIDE SEQUENCE</scope>
    <source>
        <strain evidence="1">NRRL A-21654</strain>
    </source>
</reference>